<dbReference type="InterPro" id="IPR036390">
    <property type="entry name" value="WH_DNA-bd_sf"/>
</dbReference>
<dbReference type="AlphaFoldDB" id="A0AAD4JHW1"/>
<evidence type="ECO:0000256" key="4">
    <source>
        <dbReference type="ARBA" id="ARBA00034481"/>
    </source>
</evidence>
<evidence type="ECO:0000259" key="7">
    <source>
        <dbReference type="Pfam" id="PF08100"/>
    </source>
</evidence>
<feature type="domain" description="O-methyltransferase dimerisation" evidence="7">
    <location>
        <begin position="25"/>
        <end position="118"/>
    </location>
</feature>
<evidence type="ECO:0000256" key="2">
    <source>
        <dbReference type="ARBA" id="ARBA00022679"/>
    </source>
</evidence>
<dbReference type="InterPro" id="IPR029063">
    <property type="entry name" value="SAM-dependent_MTases_sf"/>
</dbReference>
<dbReference type="GO" id="GO:0032259">
    <property type="term" value="P:methylation"/>
    <property type="evidence" value="ECO:0007669"/>
    <property type="project" value="UniProtKB-KW"/>
</dbReference>
<evidence type="ECO:0000256" key="3">
    <source>
        <dbReference type="ARBA" id="ARBA00022691"/>
    </source>
</evidence>
<dbReference type="PIRSF" id="PIRSF005739">
    <property type="entry name" value="O-mtase"/>
    <property type="match status" value="1"/>
</dbReference>
<dbReference type="InterPro" id="IPR036388">
    <property type="entry name" value="WH-like_DNA-bd_sf"/>
</dbReference>
<reference evidence="8 9" key="1">
    <citation type="journal article" date="2021" name="Nat. Commun.">
        <title>Incipient diploidization of the medicinal plant Perilla within 10,000 years.</title>
        <authorList>
            <person name="Zhang Y."/>
            <person name="Shen Q."/>
            <person name="Leng L."/>
            <person name="Zhang D."/>
            <person name="Chen S."/>
            <person name="Shi Y."/>
            <person name="Ning Z."/>
            <person name="Chen S."/>
        </authorList>
    </citation>
    <scope>NUCLEOTIDE SEQUENCE [LARGE SCALE GENOMIC DNA]</scope>
    <source>
        <strain evidence="9">cv. PC099</strain>
    </source>
</reference>
<dbReference type="GO" id="GO:0008757">
    <property type="term" value="F:S-adenosylmethionine-dependent methyltransferase activity"/>
    <property type="evidence" value="ECO:0007669"/>
    <property type="project" value="UniProtKB-ARBA"/>
</dbReference>
<sequence>MGSTTKNSQTTAVNSDEEKDFLFAMQIASISVLPMVLKSAIELDLLEIIKKAGPGAFVSPTELAQQLPNTNEAAHVMLDRILRLLASYAIVECRLETLPDGGVKRLYGLTPVCKFLTKNDDGVSMAPLVLMNQDKVLMESWFHLKDAVLNGGIPFNKAYGMTAFEYHGTDPRFNKVFNQGMSNHSTITMKKILETYKGFDGLKTVVDVGGGTGATLNMIVSKYPYVKGINFDLPHVIKDAPSYPGVEHVGGDMFVSVPKGDAIFMKWICHDWSDERCLRFLKNCYDALPENGKVLLAECVLPEAPDTGLATKIVVHIDVIMLAHNPGGKERTEKEFHSLAKGAGFKRFNKACCAYNTWIMELLK</sequence>
<dbReference type="InterPro" id="IPR012967">
    <property type="entry name" value="COMT_dimerisation"/>
</dbReference>
<gene>
    <name evidence="8" type="ORF">C2S53_019215</name>
</gene>
<accession>A0AAD4JHW1</accession>
<keyword evidence="2" id="KW-0808">Transferase</keyword>
<comment type="caution">
    <text evidence="8">The sequence shown here is derived from an EMBL/GenBank/DDBJ whole genome shotgun (WGS) entry which is preliminary data.</text>
</comment>
<dbReference type="InterPro" id="IPR001077">
    <property type="entry name" value="COMT_C"/>
</dbReference>
<evidence type="ECO:0000256" key="1">
    <source>
        <dbReference type="ARBA" id="ARBA00022603"/>
    </source>
</evidence>
<dbReference type="CDD" id="cd02440">
    <property type="entry name" value="AdoMet_MTases"/>
    <property type="match status" value="1"/>
</dbReference>
<dbReference type="InterPro" id="IPR016461">
    <property type="entry name" value="COMT-like"/>
</dbReference>
<protein>
    <submittedName>
        <fullName evidence="8">O-methyltransferase 1</fullName>
    </submittedName>
</protein>
<feature type="active site" description="Proton acceptor" evidence="5">
    <location>
        <position position="270"/>
    </location>
</feature>
<keyword evidence="9" id="KW-1185">Reference proteome</keyword>
<dbReference type="Pfam" id="PF00891">
    <property type="entry name" value="Methyltransf_2"/>
    <property type="match status" value="1"/>
</dbReference>
<dbReference type="Pfam" id="PF08100">
    <property type="entry name" value="Dimerisation"/>
    <property type="match status" value="1"/>
</dbReference>
<proteinExistence type="inferred from homology"/>
<feature type="domain" description="O-methyltransferase C-terminal" evidence="6">
    <location>
        <begin position="141"/>
        <end position="346"/>
    </location>
</feature>
<comment type="similarity">
    <text evidence="4">Belongs to the class I-like SAM-binding methyltransferase superfamily. Cation-independent O-methyltransferase family. COMT subfamily.</text>
</comment>
<dbReference type="FunFam" id="3.40.50.150:FF:000061">
    <property type="entry name" value="Caffeic acid O-methyltransferase"/>
    <property type="match status" value="1"/>
</dbReference>
<keyword evidence="3" id="KW-0949">S-adenosyl-L-methionine</keyword>
<keyword evidence="1" id="KW-0489">Methyltransferase</keyword>
<dbReference type="EMBL" id="SDAM02000053">
    <property type="protein sequence ID" value="KAH6834170.1"/>
    <property type="molecule type" value="Genomic_DNA"/>
</dbReference>
<dbReference type="FunFam" id="1.10.10.10:FF:000357">
    <property type="entry name" value="Caffeic acid 3-O-methyltransferase"/>
    <property type="match status" value="1"/>
</dbReference>
<evidence type="ECO:0000259" key="6">
    <source>
        <dbReference type="Pfam" id="PF00891"/>
    </source>
</evidence>
<evidence type="ECO:0000256" key="5">
    <source>
        <dbReference type="PIRSR" id="PIRSR005739-1"/>
    </source>
</evidence>
<name>A0AAD4JHW1_PERFH</name>
<dbReference type="SUPFAM" id="SSF53335">
    <property type="entry name" value="S-adenosyl-L-methionine-dependent methyltransferases"/>
    <property type="match status" value="1"/>
</dbReference>
<dbReference type="SUPFAM" id="SSF46785">
    <property type="entry name" value="Winged helix' DNA-binding domain"/>
    <property type="match status" value="1"/>
</dbReference>
<evidence type="ECO:0000313" key="8">
    <source>
        <dbReference type="EMBL" id="KAH6834170.1"/>
    </source>
</evidence>
<evidence type="ECO:0000313" key="9">
    <source>
        <dbReference type="Proteomes" id="UP001190926"/>
    </source>
</evidence>
<dbReference type="PROSITE" id="PS51683">
    <property type="entry name" value="SAM_OMT_II"/>
    <property type="match status" value="1"/>
</dbReference>
<dbReference type="GO" id="GO:0009813">
    <property type="term" value="P:flavonoid biosynthetic process"/>
    <property type="evidence" value="ECO:0007669"/>
    <property type="project" value="UniProtKB-ARBA"/>
</dbReference>
<dbReference type="Gene3D" id="1.10.10.10">
    <property type="entry name" value="Winged helix-like DNA-binding domain superfamily/Winged helix DNA-binding domain"/>
    <property type="match status" value="1"/>
</dbReference>
<dbReference type="GO" id="GO:0008171">
    <property type="term" value="F:O-methyltransferase activity"/>
    <property type="evidence" value="ECO:0007669"/>
    <property type="project" value="InterPro"/>
</dbReference>
<dbReference type="GO" id="GO:0046983">
    <property type="term" value="F:protein dimerization activity"/>
    <property type="evidence" value="ECO:0007669"/>
    <property type="project" value="InterPro"/>
</dbReference>
<dbReference type="PANTHER" id="PTHR11746">
    <property type="entry name" value="O-METHYLTRANSFERASE"/>
    <property type="match status" value="1"/>
</dbReference>
<dbReference type="Gene3D" id="3.40.50.150">
    <property type="entry name" value="Vaccinia Virus protein VP39"/>
    <property type="match status" value="1"/>
</dbReference>
<dbReference type="Proteomes" id="UP001190926">
    <property type="component" value="Unassembled WGS sequence"/>
</dbReference>
<organism evidence="8 9">
    <name type="scientific">Perilla frutescens var. hirtella</name>
    <name type="common">Perilla citriodora</name>
    <name type="synonym">Perilla setoyensis</name>
    <dbReference type="NCBI Taxonomy" id="608512"/>
    <lineage>
        <taxon>Eukaryota</taxon>
        <taxon>Viridiplantae</taxon>
        <taxon>Streptophyta</taxon>
        <taxon>Embryophyta</taxon>
        <taxon>Tracheophyta</taxon>
        <taxon>Spermatophyta</taxon>
        <taxon>Magnoliopsida</taxon>
        <taxon>eudicotyledons</taxon>
        <taxon>Gunneridae</taxon>
        <taxon>Pentapetalae</taxon>
        <taxon>asterids</taxon>
        <taxon>lamiids</taxon>
        <taxon>Lamiales</taxon>
        <taxon>Lamiaceae</taxon>
        <taxon>Nepetoideae</taxon>
        <taxon>Elsholtzieae</taxon>
        <taxon>Perilla</taxon>
    </lineage>
</organism>